<proteinExistence type="predicted"/>
<feature type="compositionally biased region" description="Acidic residues" evidence="2">
    <location>
        <begin position="42"/>
        <end position="53"/>
    </location>
</feature>
<evidence type="ECO:0000256" key="2">
    <source>
        <dbReference type="SAM" id="MobiDB-lite"/>
    </source>
</evidence>
<dbReference type="AlphaFoldDB" id="A0AAV9ZEW6"/>
<feature type="region of interest" description="Disordered" evidence="2">
    <location>
        <begin position="118"/>
        <end position="168"/>
    </location>
</feature>
<keyword evidence="1" id="KW-0175">Coiled coil</keyword>
<protein>
    <submittedName>
        <fullName evidence="3">Uncharacterized protein</fullName>
    </submittedName>
</protein>
<feature type="region of interest" description="Disordered" evidence="2">
    <location>
        <begin position="19"/>
        <end position="69"/>
    </location>
</feature>
<feature type="compositionally biased region" description="Polar residues" evidence="2">
    <location>
        <begin position="132"/>
        <end position="146"/>
    </location>
</feature>
<feature type="non-terminal residue" evidence="3">
    <location>
        <position position="1"/>
    </location>
</feature>
<feature type="coiled-coil region" evidence="1">
    <location>
        <begin position="233"/>
        <end position="260"/>
    </location>
</feature>
<accession>A0AAV9ZEW6</accession>
<sequence length="262" mass="29117">SGRSAGIQARAILLVEKSMFRRQKKRKPGGGSVSTAPAPDADSSDSDSSSESDGEARLPSNTLDDDKEWAKNVDPVLREYISTKRCRRNMTDCHFNNPPRVTPIGDCCDNCIAKLQPPPPSPPRTPEPSDSAPSSAQSTPSKQRNANGKRAMVSQKGPAGRRQDHLKRARSSLEQWRVNTYLREYSLTSLTHDVLLPDKYLSSLASHGLASMDELRSLLPSWAFIDEHGADVLRVLSRVNNAVREEREQQKQAKKHVRHQET</sequence>
<keyword evidence="4" id="KW-1185">Reference proteome</keyword>
<dbReference type="EMBL" id="JAWWNJ010000156">
    <property type="protein sequence ID" value="KAK6980828.1"/>
    <property type="molecule type" value="Genomic_DNA"/>
</dbReference>
<reference evidence="3 4" key="1">
    <citation type="journal article" date="2024" name="J Genomics">
        <title>Draft genome sequencing and assembly of Favolaschia claudopus CIRM-BRFM 2984 isolated from oak limbs.</title>
        <authorList>
            <person name="Navarro D."/>
            <person name="Drula E."/>
            <person name="Chaduli D."/>
            <person name="Cazenave R."/>
            <person name="Ahrendt S."/>
            <person name="Wang J."/>
            <person name="Lipzen A."/>
            <person name="Daum C."/>
            <person name="Barry K."/>
            <person name="Grigoriev I.V."/>
            <person name="Favel A."/>
            <person name="Rosso M.N."/>
            <person name="Martin F."/>
        </authorList>
    </citation>
    <scope>NUCLEOTIDE SEQUENCE [LARGE SCALE GENOMIC DNA]</scope>
    <source>
        <strain evidence="3 4">CIRM-BRFM 2984</strain>
    </source>
</reference>
<organism evidence="3 4">
    <name type="scientific">Favolaschia claudopus</name>
    <dbReference type="NCBI Taxonomy" id="2862362"/>
    <lineage>
        <taxon>Eukaryota</taxon>
        <taxon>Fungi</taxon>
        <taxon>Dikarya</taxon>
        <taxon>Basidiomycota</taxon>
        <taxon>Agaricomycotina</taxon>
        <taxon>Agaricomycetes</taxon>
        <taxon>Agaricomycetidae</taxon>
        <taxon>Agaricales</taxon>
        <taxon>Marasmiineae</taxon>
        <taxon>Mycenaceae</taxon>
        <taxon>Favolaschia</taxon>
    </lineage>
</organism>
<name>A0AAV9ZEW6_9AGAR</name>
<gene>
    <name evidence="3" type="ORF">R3P38DRAFT_2579475</name>
</gene>
<evidence type="ECO:0000256" key="1">
    <source>
        <dbReference type="SAM" id="Coils"/>
    </source>
</evidence>
<evidence type="ECO:0000313" key="3">
    <source>
        <dbReference type="EMBL" id="KAK6980828.1"/>
    </source>
</evidence>
<evidence type="ECO:0000313" key="4">
    <source>
        <dbReference type="Proteomes" id="UP001362999"/>
    </source>
</evidence>
<dbReference type="Proteomes" id="UP001362999">
    <property type="component" value="Unassembled WGS sequence"/>
</dbReference>
<comment type="caution">
    <text evidence="3">The sequence shown here is derived from an EMBL/GenBank/DDBJ whole genome shotgun (WGS) entry which is preliminary data.</text>
</comment>